<feature type="domain" description="ATPase AAA-type core" evidence="1">
    <location>
        <begin position="221"/>
        <end position="334"/>
    </location>
</feature>
<dbReference type="InterPro" id="IPR027417">
    <property type="entry name" value="P-loop_NTPase"/>
</dbReference>
<sequence length="402" mass="45938">MKLLRVTAQGLPLFDDALEVDFFAEGRVSQEDNHEMVHLFKNVYLNKTITFTGLNASGKTQILNVLSFVMYLLQAKSINVLPKINFGGDNNVLTLPLGGEATIISYLFSEETNEILKLVTTIERTADKTLDSKLKYVIVDEKLFTKSVGSVKTKKDLFNFEEKARLKAERCDDIFLSLSCDVSLLNTFYKRKEYKNVFYNEVLSYTDFNVLSGIVDLPEELVQFLDPSIEYLHFEKSGTSFRPLLKFVHDDQAIRLDSLSDLQNILSSGTIKGCGIFMNALLVLEQGGYVIIDELENHFNREIIATLLKFFLDRHVNVKGATLIYSTHYTELLDNLDRNDSIYIVSKHKGIKIEKLSKILKRKDMRRSVYFINGLLDDTAPSYQIVNSLQEVFKERITTVAR</sequence>
<reference evidence="2 3" key="1">
    <citation type="submission" date="2016-10" db="EMBL/GenBank/DDBJ databases">
        <authorList>
            <person name="de Groot N.N."/>
        </authorList>
    </citation>
    <scope>NUCLEOTIDE SEQUENCE [LARGE SCALE GENOMIC DNA]</scope>
    <source>
        <strain evidence="2 3">DSM 15827</strain>
    </source>
</reference>
<dbReference type="GO" id="GO:0016887">
    <property type="term" value="F:ATP hydrolysis activity"/>
    <property type="evidence" value="ECO:0007669"/>
    <property type="project" value="InterPro"/>
</dbReference>
<accession>A0A1H9JHG9</accession>
<dbReference type="EMBL" id="FOGF01000009">
    <property type="protein sequence ID" value="SEQ86441.1"/>
    <property type="molecule type" value="Genomic_DNA"/>
</dbReference>
<evidence type="ECO:0000313" key="2">
    <source>
        <dbReference type="EMBL" id="SEQ86441.1"/>
    </source>
</evidence>
<evidence type="ECO:0000313" key="3">
    <source>
        <dbReference type="Proteomes" id="UP000198556"/>
    </source>
</evidence>
<dbReference type="GO" id="GO:0005524">
    <property type="term" value="F:ATP binding"/>
    <property type="evidence" value="ECO:0007669"/>
    <property type="project" value="InterPro"/>
</dbReference>
<keyword evidence="3" id="KW-1185">Reference proteome</keyword>
<dbReference type="OrthoDB" id="9809324at2"/>
<proteinExistence type="predicted"/>
<organism evidence="2 3">
    <name type="scientific">Granulicatella balaenopterae</name>
    <dbReference type="NCBI Taxonomy" id="137733"/>
    <lineage>
        <taxon>Bacteria</taxon>
        <taxon>Bacillati</taxon>
        <taxon>Bacillota</taxon>
        <taxon>Bacilli</taxon>
        <taxon>Lactobacillales</taxon>
        <taxon>Carnobacteriaceae</taxon>
        <taxon>Granulicatella</taxon>
    </lineage>
</organism>
<name>A0A1H9JHG9_9LACT</name>
<dbReference type="Gene3D" id="3.40.50.300">
    <property type="entry name" value="P-loop containing nucleotide triphosphate hydrolases"/>
    <property type="match status" value="1"/>
</dbReference>
<gene>
    <name evidence="2" type="ORF">SAMN05421767_1096</name>
</gene>
<dbReference type="Proteomes" id="UP000198556">
    <property type="component" value="Unassembled WGS sequence"/>
</dbReference>
<dbReference type="Pfam" id="PF13304">
    <property type="entry name" value="AAA_21"/>
    <property type="match status" value="1"/>
</dbReference>
<dbReference type="InterPro" id="IPR003959">
    <property type="entry name" value="ATPase_AAA_core"/>
</dbReference>
<dbReference type="AlphaFoldDB" id="A0A1H9JHG9"/>
<evidence type="ECO:0000259" key="1">
    <source>
        <dbReference type="Pfam" id="PF13304"/>
    </source>
</evidence>
<dbReference type="RefSeq" id="WP_089746265.1">
    <property type="nucleotide sequence ID" value="NZ_FOGF01000009.1"/>
</dbReference>
<protein>
    <recommendedName>
        <fullName evidence="1">ATPase AAA-type core domain-containing protein</fullName>
    </recommendedName>
</protein>
<dbReference type="STRING" id="137733.SAMN05421767_1096"/>
<dbReference type="SUPFAM" id="SSF52540">
    <property type="entry name" value="P-loop containing nucleoside triphosphate hydrolases"/>
    <property type="match status" value="1"/>
</dbReference>